<dbReference type="InterPro" id="IPR009051">
    <property type="entry name" value="Helical_ferredxn"/>
</dbReference>
<evidence type="ECO:0000256" key="8">
    <source>
        <dbReference type="ARBA" id="ARBA00022723"/>
    </source>
</evidence>
<dbReference type="InterPro" id="IPR036010">
    <property type="entry name" value="2Fe-2S_ferredoxin-like_sf"/>
</dbReference>
<dbReference type="eggNOG" id="COG0479">
    <property type="taxonomic scope" value="Bacteria"/>
</dbReference>
<dbReference type="InterPro" id="IPR017896">
    <property type="entry name" value="4Fe4S_Fe-S-bd"/>
</dbReference>
<comment type="similarity">
    <text evidence="3">Belongs to the succinate dehydrogenase/fumarate reductase iron-sulfur protein family.</text>
</comment>
<dbReference type="GO" id="GO:0022904">
    <property type="term" value="P:respiratory electron transport chain"/>
    <property type="evidence" value="ECO:0007669"/>
    <property type="project" value="TreeGrafter"/>
</dbReference>
<dbReference type="PROSITE" id="PS00198">
    <property type="entry name" value="4FE4S_FER_1"/>
    <property type="match status" value="1"/>
</dbReference>
<keyword evidence="11" id="KW-0411">Iron-sulfur</keyword>
<comment type="cofactor">
    <cofactor evidence="2">
        <name>[4Fe-4S] cluster</name>
        <dbReference type="ChEBI" id="CHEBI:49883"/>
    </cofactor>
</comment>
<dbReference type="PANTHER" id="PTHR11921:SF29">
    <property type="entry name" value="SUCCINATE DEHYDROGENASE [UBIQUINONE] IRON-SULFUR SUBUNIT, MITOCHONDRIAL"/>
    <property type="match status" value="1"/>
</dbReference>
<sequence>MEVLIEIKRQETSESKPYFQSIRLNLEKENLTVASLLREINAEPEIKDIEGKPVSQISWECSCLQKKCGACAMLINGKPRLACDAFLRDYVKKGKISLAPFSKFPVIKDLIVDRSILYNNLKDIKNYLDNEISLTDKNTDTAYEASRCLMCGCCLEVCPNFYVGGDFYGAASFVPATRLITGSEKGENKGLKKEYNEHIFKGCGKSLACKDICPAGIDMDKMLSKSNAVAVWKRLMKK</sequence>
<evidence type="ECO:0000256" key="10">
    <source>
        <dbReference type="ARBA" id="ARBA00023004"/>
    </source>
</evidence>
<evidence type="ECO:0000256" key="12">
    <source>
        <dbReference type="ARBA" id="ARBA00023291"/>
    </source>
</evidence>
<dbReference type="GO" id="GO:0006099">
    <property type="term" value="P:tricarboxylic acid cycle"/>
    <property type="evidence" value="ECO:0007669"/>
    <property type="project" value="UniProtKB-KW"/>
</dbReference>
<dbReference type="RefSeq" id="WP_023354779.1">
    <property type="nucleotide sequence ID" value="NZ_KI535368.1"/>
</dbReference>
<evidence type="ECO:0000256" key="7">
    <source>
        <dbReference type="ARBA" id="ARBA00022714"/>
    </source>
</evidence>
<organism evidence="15 16">
    <name type="scientific">Catonella morbi ATCC 51271</name>
    <dbReference type="NCBI Taxonomy" id="592026"/>
    <lineage>
        <taxon>Bacteria</taxon>
        <taxon>Bacillati</taxon>
        <taxon>Bacillota</taxon>
        <taxon>Clostridia</taxon>
        <taxon>Lachnospirales</taxon>
        <taxon>Lachnospiraceae</taxon>
        <taxon>Catonella</taxon>
    </lineage>
</organism>
<dbReference type="STRING" id="592026.GCWU0000282_001910"/>
<evidence type="ECO:0000256" key="3">
    <source>
        <dbReference type="ARBA" id="ARBA00009433"/>
    </source>
</evidence>
<dbReference type="PROSITE" id="PS51379">
    <property type="entry name" value="4FE4S_FER_2"/>
    <property type="match status" value="1"/>
</dbReference>
<accession>V2Y4L3</accession>
<evidence type="ECO:0000256" key="9">
    <source>
        <dbReference type="ARBA" id="ARBA00023002"/>
    </source>
</evidence>
<keyword evidence="8" id="KW-0479">Metal-binding</keyword>
<dbReference type="Pfam" id="PF13085">
    <property type="entry name" value="Fer2_3"/>
    <property type="match status" value="1"/>
</dbReference>
<feature type="domain" description="4Fe-4S ferredoxin-type" evidence="14">
    <location>
        <begin position="139"/>
        <end position="159"/>
    </location>
</feature>
<dbReference type="Pfam" id="PF13183">
    <property type="entry name" value="Fer4_8"/>
    <property type="match status" value="1"/>
</dbReference>
<dbReference type="Proteomes" id="UP000018227">
    <property type="component" value="Unassembled WGS sequence"/>
</dbReference>
<protein>
    <recommendedName>
        <fullName evidence="4">succinate dehydrogenase</fullName>
        <ecNumber evidence="4">1.3.5.1</ecNumber>
    </recommendedName>
</protein>
<evidence type="ECO:0000256" key="5">
    <source>
        <dbReference type="ARBA" id="ARBA00022485"/>
    </source>
</evidence>
<gene>
    <name evidence="15" type="ORF">GCWU0000282_001910</name>
</gene>
<name>V2Y4L3_9FIRM</name>
<evidence type="ECO:0000259" key="14">
    <source>
        <dbReference type="PROSITE" id="PS51379"/>
    </source>
</evidence>
<proteinExistence type="inferred from homology"/>
<dbReference type="GO" id="GO:0051537">
    <property type="term" value="F:2 iron, 2 sulfur cluster binding"/>
    <property type="evidence" value="ECO:0007669"/>
    <property type="project" value="UniProtKB-KW"/>
</dbReference>
<comment type="cofactor">
    <cofactor evidence="1">
        <name>[3Fe-4S] cluster</name>
        <dbReference type="ChEBI" id="CHEBI:21137"/>
    </cofactor>
</comment>
<evidence type="ECO:0000256" key="13">
    <source>
        <dbReference type="ARBA" id="ARBA00034078"/>
    </source>
</evidence>
<dbReference type="GO" id="GO:0051539">
    <property type="term" value="F:4 iron, 4 sulfur cluster binding"/>
    <property type="evidence" value="ECO:0007669"/>
    <property type="project" value="UniProtKB-KW"/>
</dbReference>
<keyword evidence="12" id="KW-0003">3Fe-4S</keyword>
<evidence type="ECO:0000256" key="1">
    <source>
        <dbReference type="ARBA" id="ARBA00001927"/>
    </source>
</evidence>
<comment type="cofactor">
    <cofactor evidence="13">
        <name>[2Fe-2S] cluster</name>
        <dbReference type="ChEBI" id="CHEBI:190135"/>
    </cofactor>
</comment>
<reference evidence="15 16" key="1">
    <citation type="submission" date="2013-06" db="EMBL/GenBank/DDBJ databases">
        <authorList>
            <person name="Weinstock G."/>
            <person name="Sodergren E."/>
            <person name="Clifton S."/>
            <person name="Fulton L."/>
            <person name="Fulton B."/>
            <person name="Courtney L."/>
            <person name="Fronick C."/>
            <person name="Harrison M."/>
            <person name="Strong C."/>
            <person name="Farmer C."/>
            <person name="Delahaunty K."/>
            <person name="Markovic C."/>
            <person name="Hall O."/>
            <person name="Minx P."/>
            <person name="Tomlinson C."/>
            <person name="Mitreva M."/>
            <person name="Nelson J."/>
            <person name="Hou S."/>
            <person name="Wollam A."/>
            <person name="Pepin K.H."/>
            <person name="Johnson M."/>
            <person name="Bhonagiri V."/>
            <person name="Nash W.E."/>
            <person name="Warren W."/>
            <person name="Chinwalla A."/>
            <person name="Mardis E.R."/>
            <person name="Wilson R.K."/>
        </authorList>
    </citation>
    <scope>NUCLEOTIDE SEQUENCE [LARGE SCALE GENOMIC DNA]</scope>
    <source>
        <strain evidence="15 16">ATCC 51271</strain>
    </source>
</reference>
<dbReference type="GO" id="GO:0046872">
    <property type="term" value="F:metal ion binding"/>
    <property type="evidence" value="ECO:0007669"/>
    <property type="project" value="UniProtKB-KW"/>
</dbReference>
<dbReference type="InterPro" id="IPR017900">
    <property type="entry name" value="4Fe4S_Fe_S_CS"/>
</dbReference>
<keyword evidence="16" id="KW-1185">Reference proteome</keyword>
<dbReference type="AlphaFoldDB" id="V2Y4L3"/>
<evidence type="ECO:0000256" key="11">
    <source>
        <dbReference type="ARBA" id="ARBA00023014"/>
    </source>
</evidence>
<dbReference type="EMBL" id="ACIL03000013">
    <property type="protein sequence ID" value="ESL03037.1"/>
    <property type="molecule type" value="Genomic_DNA"/>
</dbReference>
<dbReference type="OrthoDB" id="9804391at2"/>
<keyword evidence="6" id="KW-0816">Tricarboxylic acid cycle</keyword>
<evidence type="ECO:0000256" key="2">
    <source>
        <dbReference type="ARBA" id="ARBA00001966"/>
    </source>
</evidence>
<dbReference type="GO" id="GO:0051538">
    <property type="term" value="F:3 iron, 4 sulfur cluster binding"/>
    <property type="evidence" value="ECO:0007669"/>
    <property type="project" value="UniProtKB-KW"/>
</dbReference>
<dbReference type="EC" id="1.3.5.1" evidence="4"/>
<dbReference type="InterPro" id="IPR012675">
    <property type="entry name" value="Beta-grasp_dom_sf"/>
</dbReference>
<evidence type="ECO:0000256" key="4">
    <source>
        <dbReference type="ARBA" id="ARBA00012792"/>
    </source>
</evidence>
<dbReference type="InterPro" id="IPR050573">
    <property type="entry name" value="SDH/FRD_Iron-Sulfur"/>
</dbReference>
<dbReference type="Gene3D" id="3.10.20.30">
    <property type="match status" value="1"/>
</dbReference>
<keyword evidence="9" id="KW-0560">Oxidoreductase</keyword>
<evidence type="ECO:0000313" key="16">
    <source>
        <dbReference type="Proteomes" id="UP000018227"/>
    </source>
</evidence>
<keyword evidence="7" id="KW-0001">2Fe-2S</keyword>
<evidence type="ECO:0000313" key="15">
    <source>
        <dbReference type="EMBL" id="ESL03037.1"/>
    </source>
</evidence>
<dbReference type="InterPro" id="IPR004489">
    <property type="entry name" value="Succ_DH/fum_Rdtase_Fe-S"/>
</dbReference>
<evidence type="ECO:0000256" key="6">
    <source>
        <dbReference type="ARBA" id="ARBA00022532"/>
    </source>
</evidence>
<dbReference type="NCBIfam" id="TIGR00384">
    <property type="entry name" value="dhsB"/>
    <property type="match status" value="1"/>
</dbReference>
<comment type="caution">
    <text evidence="15">The sequence shown here is derived from an EMBL/GenBank/DDBJ whole genome shotgun (WGS) entry which is preliminary data.</text>
</comment>
<dbReference type="SUPFAM" id="SSF54292">
    <property type="entry name" value="2Fe-2S ferredoxin-like"/>
    <property type="match status" value="1"/>
</dbReference>
<keyword evidence="5" id="KW-0004">4Fe-4S</keyword>
<dbReference type="GO" id="GO:0008177">
    <property type="term" value="F:succinate dehydrogenase (quinone) activity"/>
    <property type="evidence" value="ECO:0007669"/>
    <property type="project" value="UniProtKB-EC"/>
</dbReference>
<dbReference type="HOGENOM" id="CLU_044838_3_3_9"/>
<dbReference type="Gene3D" id="1.10.1060.10">
    <property type="entry name" value="Alpha-helical ferredoxin"/>
    <property type="match status" value="1"/>
</dbReference>
<dbReference type="InterPro" id="IPR025192">
    <property type="entry name" value="Succ_DH/fum_Rdtase_N"/>
</dbReference>
<keyword evidence="10" id="KW-0408">Iron</keyword>
<dbReference type="PANTHER" id="PTHR11921">
    <property type="entry name" value="SUCCINATE DEHYDROGENASE IRON-SULFUR PROTEIN"/>
    <property type="match status" value="1"/>
</dbReference>
<dbReference type="SUPFAM" id="SSF46548">
    <property type="entry name" value="alpha-helical ferredoxin"/>
    <property type="match status" value="1"/>
</dbReference>
<dbReference type="GO" id="GO:0009055">
    <property type="term" value="F:electron transfer activity"/>
    <property type="evidence" value="ECO:0007669"/>
    <property type="project" value="InterPro"/>
</dbReference>